<gene>
    <name evidence="1" type="ORF">ACFPIH_19895</name>
</gene>
<dbReference type="Proteomes" id="UP001595839">
    <property type="component" value="Unassembled WGS sequence"/>
</dbReference>
<name>A0ABV9AR99_9ACTN</name>
<proteinExistence type="predicted"/>
<sequence>MANDRATVYRYPIFLLEEDWNYLVASWEGRGRRIRSAKTRDRYQVVDSVVTEATADAYLDKGEMKYVLYLSEADYDWLCDSVRLARKADRNEGMAARIQAEFRAACGDMREVGAP</sequence>
<keyword evidence="2" id="KW-1185">Reference proteome</keyword>
<comment type="caution">
    <text evidence="1">The sequence shown here is derived from an EMBL/GenBank/DDBJ whole genome shotgun (WGS) entry which is preliminary data.</text>
</comment>
<evidence type="ECO:0000313" key="2">
    <source>
        <dbReference type="Proteomes" id="UP001595839"/>
    </source>
</evidence>
<evidence type="ECO:0000313" key="1">
    <source>
        <dbReference type="EMBL" id="MFC4501765.1"/>
    </source>
</evidence>
<dbReference type="EMBL" id="JBHSFK010000012">
    <property type="protein sequence ID" value="MFC4501765.1"/>
    <property type="molecule type" value="Genomic_DNA"/>
</dbReference>
<accession>A0ABV9AR99</accession>
<protein>
    <submittedName>
        <fullName evidence="1">Uncharacterized protein</fullName>
    </submittedName>
</protein>
<dbReference type="RefSeq" id="WP_381173722.1">
    <property type="nucleotide sequence ID" value="NZ_JBHSFK010000012.1"/>
</dbReference>
<reference evidence="2" key="1">
    <citation type="journal article" date="2019" name="Int. J. Syst. Evol. Microbiol.">
        <title>The Global Catalogue of Microorganisms (GCM) 10K type strain sequencing project: providing services to taxonomists for standard genome sequencing and annotation.</title>
        <authorList>
            <consortium name="The Broad Institute Genomics Platform"/>
            <consortium name="The Broad Institute Genome Sequencing Center for Infectious Disease"/>
            <person name="Wu L."/>
            <person name="Ma J."/>
        </authorList>
    </citation>
    <scope>NUCLEOTIDE SEQUENCE [LARGE SCALE GENOMIC DNA]</scope>
    <source>
        <strain evidence="2">CGMCC 4.7177</strain>
    </source>
</reference>
<organism evidence="1 2">
    <name type="scientific">Streptomyces vulcanius</name>
    <dbReference type="NCBI Taxonomy" id="1441876"/>
    <lineage>
        <taxon>Bacteria</taxon>
        <taxon>Bacillati</taxon>
        <taxon>Actinomycetota</taxon>
        <taxon>Actinomycetes</taxon>
        <taxon>Kitasatosporales</taxon>
        <taxon>Streptomycetaceae</taxon>
        <taxon>Streptomyces</taxon>
    </lineage>
</organism>